<dbReference type="SUPFAM" id="SSF55826">
    <property type="entry name" value="YbaK/ProRS associated domain"/>
    <property type="match status" value="1"/>
</dbReference>
<dbReference type="Gene3D" id="3.90.960.10">
    <property type="entry name" value="YbaK/aminoacyl-tRNA synthetase-associated domain"/>
    <property type="match status" value="1"/>
</dbReference>
<evidence type="ECO:0000259" key="1">
    <source>
        <dbReference type="Pfam" id="PF04073"/>
    </source>
</evidence>
<dbReference type="InterPro" id="IPR036754">
    <property type="entry name" value="YbaK/aa-tRNA-synt-asso_dom_sf"/>
</dbReference>
<dbReference type="PANTHER" id="PTHR30411:SF0">
    <property type="entry name" value="CYS-TRNA(PRO)_CYS-TRNA(CYS) DEACYLASE YBAK"/>
    <property type="match status" value="1"/>
</dbReference>
<dbReference type="Proteomes" id="UP000004371">
    <property type="component" value="Unassembled WGS sequence"/>
</dbReference>
<keyword evidence="2" id="KW-0238">DNA-binding</keyword>
<sequence length="166" mass="18674">MNKLDQIYQFNISLLKGLEIEYRQWQHEPILDFATDLIVAERLGWTGTHSKSLFLKLKGSGFALYLTHKDQRLDTKAIKSLLGKRPSICSDQEMTQQLGCVPGAVCPFGIPEEIPIIVDTGLYQTEEILYTPADPEFTIGFSSSSLHKILTELNNPIFELTTSNQA</sequence>
<reference evidence="2 3" key="1">
    <citation type="journal article" date="2012" name="Int. J. Syst. Evol. Microbiol.">
        <title>Vibrio caribbeanicus sp. nov., isolated from the marine sponge Scleritoderma cyanea.</title>
        <authorList>
            <person name="Hoffmann M."/>
            <person name="Monday S.R."/>
            <person name="Allard M.W."/>
            <person name="Strain E.A."/>
            <person name="Whittaker P."/>
            <person name="Naum M."/>
            <person name="McCarthy P.J."/>
            <person name="Lopez J.V."/>
            <person name="Fischer M."/>
            <person name="Brown E.W."/>
        </authorList>
    </citation>
    <scope>NUCLEOTIDE SEQUENCE [LARGE SCALE GENOMIC DNA]</scope>
    <source>
        <strain evidence="2 3">LMG 20546</strain>
    </source>
</reference>
<organism evidence="2 3">
    <name type="scientific">Vibrio brasiliensis LMG 20546</name>
    <dbReference type="NCBI Taxonomy" id="945543"/>
    <lineage>
        <taxon>Bacteria</taxon>
        <taxon>Pseudomonadati</taxon>
        <taxon>Pseudomonadota</taxon>
        <taxon>Gammaproteobacteria</taxon>
        <taxon>Vibrionales</taxon>
        <taxon>Vibrionaceae</taxon>
        <taxon>Vibrio</taxon>
        <taxon>Vibrio oreintalis group</taxon>
    </lineage>
</organism>
<dbReference type="GO" id="GO:0002161">
    <property type="term" value="F:aminoacyl-tRNA deacylase activity"/>
    <property type="evidence" value="ECO:0007669"/>
    <property type="project" value="InterPro"/>
</dbReference>
<dbReference type="InterPro" id="IPR007214">
    <property type="entry name" value="YbaK/aa-tRNA-synth-assoc-dom"/>
</dbReference>
<protein>
    <submittedName>
        <fullName evidence="2">Putative DNA-binding protein</fullName>
    </submittedName>
</protein>
<accession>E8LVH6</accession>
<dbReference type="Pfam" id="PF04073">
    <property type="entry name" value="tRNA_edit"/>
    <property type="match status" value="1"/>
</dbReference>
<gene>
    <name evidence="2" type="ORF">VIBR0546_05084</name>
</gene>
<keyword evidence="3" id="KW-1185">Reference proteome</keyword>
<feature type="domain" description="YbaK/aminoacyl-tRNA synthetase-associated" evidence="1">
    <location>
        <begin position="50"/>
        <end position="141"/>
    </location>
</feature>
<dbReference type="PANTHER" id="PTHR30411">
    <property type="entry name" value="CYTOPLASMIC PROTEIN"/>
    <property type="match status" value="1"/>
</dbReference>
<proteinExistence type="predicted"/>
<dbReference type="AlphaFoldDB" id="E8LVH6"/>
<dbReference type="CDD" id="cd04332">
    <property type="entry name" value="YbaK_like"/>
    <property type="match status" value="1"/>
</dbReference>
<dbReference type="GO" id="GO:0003677">
    <property type="term" value="F:DNA binding"/>
    <property type="evidence" value="ECO:0007669"/>
    <property type="project" value="UniProtKB-KW"/>
</dbReference>
<comment type="caution">
    <text evidence="2">The sequence shown here is derived from an EMBL/GenBank/DDBJ whole genome shotgun (WGS) entry which is preliminary data.</text>
</comment>
<dbReference type="eggNOG" id="COG2606">
    <property type="taxonomic scope" value="Bacteria"/>
</dbReference>
<dbReference type="RefSeq" id="WP_006879850.1">
    <property type="nucleotide sequence ID" value="NZ_AEVS01000072.1"/>
</dbReference>
<evidence type="ECO:0000313" key="3">
    <source>
        <dbReference type="Proteomes" id="UP000004371"/>
    </source>
</evidence>
<dbReference type="EMBL" id="AEVS01000072">
    <property type="protein sequence ID" value="EGA65263.1"/>
    <property type="molecule type" value="Genomic_DNA"/>
</dbReference>
<dbReference type="STRING" id="945543.VIBR0546_05084"/>
<name>E8LVH6_9VIBR</name>
<dbReference type="OrthoDB" id="9798587at2"/>
<evidence type="ECO:0000313" key="2">
    <source>
        <dbReference type="EMBL" id="EGA65263.1"/>
    </source>
</evidence>